<reference evidence="3" key="1">
    <citation type="submission" date="2015-04" db="UniProtKB">
        <authorList>
            <consortium name="EnsemblPlants"/>
        </authorList>
    </citation>
    <scope>IDENTIFICATION</scope>
</reference>
<keyword evidence="4" id="KW-1185">Reference proteome</keyword>
<accession>A0A0E0M5V3</accession>
<dbReference type="AlphaFoldDB" id="A0A0E0M5V3"/>
<dbReference type="EnsemblPlants" id="OPUNC10G03100.1">
    <property type="protein sequence ID" value="OPUNC10G03100.1"/>
    <property type="gene ID" value="OPUNC10G03100"/>
</dbReference>
<organism evidence="3">
    <name type="scientific">Oryza punctata</name>
    <name type="common">Red rice</name>
    <dbReference type="NCBI Taxonomy" id="4537"/>
    <lineage>
        <taxon>Eukaryota</taxon>
        <taxon>Viridiplantae</taxon>
        <taxon>Streptophyta</taxon>
        <taxon>Embryophyta</taxon>
        <taxon>Tracheophyta</taxon>
        <taxon>Spermatophyta</taxon>
        <taxon>Magnoliopsida</taxon>
        <taxon>Liliopsida</taxon>
        <taxon>Poales</taxon>
        <taxon>Poaceae</taxon>
        <taxon>BOP clade</taxon>
        <taxon>Oryzoideae</taxon>
        <taxon>Oryzeae</taxon>
        <taxon>Oryzinae</taxon>
        <taxon>Oryza</taxon>
    </lineage>
</organism>
<name>A0A0E0M5V3_ORYPU</name>
<dbReference type="Proteomes" id="UP000026962">
    <property type="component" value="Chromosome 10"/>
</dbReference>
<evidence type="ECO:0000313" key="3">
    <source>
        <dbReference type="EnsemblPlants" id="OPUNC10G03100.1"/>
    </source>
</evidence>
<evidence type="ECO:0000313" key="4">
    <source>
        <dbReference type="Proteomes" id="UP000026962"/>
    </source>
</evidence>
<keyword evidence="1" id="KW-0175">Coiled coil</keyword>
<feature type="coiled-coil region" evidence="1">
    <location>
        <begin position="140"/>
        <end position="167"/>
    </location>
</feature>
<dbReference type="HOGENOM" id="CLU_114304_0_0_1"/>
<protein>
    <submittedName>
        <fullName evidence="3">Uncharacterized protein</fullName>
    </submittedName>
</protein>
<feature type="region of interest" description="Disordered" evidence="2">
    <location>
        <begin position="45"/>
        <end position="89"/>
    </location>
</feature>
<evidence type="ECO:0000256" key="1">
    <source>
        <dbReference type="SAM" id="Coils"/>
    </source>
</evidence>
<reference evidence="3" key="2">
    <citation type="submission" date="2018-05" db="EMBL/GenBank/DDBJ databases">
        <title>OpunRS2 (Oryza punctata Reference Sequence Version 2).</title>
        <authorList>
            <person name="Zhang J."/>
            <person name="Kudrna D."/>
            <person name="Lee S."/>
            <person name="Talag J."/>
            <person name="Welchert J."/>
            <person name="Wing R.A."/>
        </authorList>
    </citation>
    <scope>NUCLEOTIDE SEQUENCE [LARGE SCALE GENOMIC DNA]</scope>
</reference>
<proteinExistence type="predicted"/>
<evidence type="ECO:0000256" key="2">
    <source>
        <dbReference type="SAM" id="MobiDB-lite"/>
    </source>
</evidence>
<dbReference type="Gramene" id="OPUNC10G03100.1">
    <property type="protein sequence ID" value="OPUNC10G03100.1"/>
    <property type="gene ID" value="OPUNC10G03100"/>
</dbReference>
<sequence length="213" mass="23637">MAGKAFVSLSSSNSMYHLEGEIQPANVVYPAIQDGKPRVLDPLVILSPPSHDERPADSQESLAESISAPIAPPRPHVREHLPGMERCSTPPKLHVRRKAEASHSSLLIRWHISPPPIKRLVGEYGSDGEKSPVNLLTASYAQLRAENRWLKDTVVEVQAELKELRTDLACLLHGLCGKLLLLYKAIGWKTFTVRLALRPSRVYLGPRKVLVLL</sequence>